<evidence type="ECO:0000313" key="3">
    <source>
        <dbReference type="EMBL" id="HAC6958301.1"/>
    </source>
</evidence>
<comment type="caution">
    <text evidence="2">The sequence shown here is derived from an EMBL/GenBank/DDBJ whole genome shotgun (WGS) entry which is preliminary data.</text>
</comment>
<dbReference type="RefSeq" id="WP_052942750.1">
    <property type="nucleotide sequence ID" value="NZ_CP023468.1"/>
</dbReference>
<accession>A0A3U0DY98</accession>
<name>A0A3U0DY98_SALET</name>
<dbReference type="EMBL" id="AAITSG010000021">
    <property type="protein sequence ID" value="ECH9795696.1"/>
    <property type="molecule type" value="Genomic_DNA"/>
</dbReference>
<reference evidence="3" key="1">
    <citation type="journal article" date="2018" name="Genome Biol.">
        <title>SKESA: strategic k-mer extension for scrupulous assemblies.</title>
        <authorList>
            <person name="Souvorov A."/>
            <person name="Agarwala R."/>
            <person name="Lipman D.J."/>
        </authorList>
    </citation>
    <scope>NUCLEOTIDE SEQUENCE</scope>
    <source>
        <strain evidence="3">13-2002</strain>
    </source>
</reference>
<protein>
    <submittedName>
        <fullName evidence="2">Uncharacterized protein</fullName>
    </submittedName>
</protein>
<reference evidence="3" key="3">
    <citation type="submission" date="2018-07" db="EMBL/GenBank/DDBJ databases">
        <authorList>
            <consortium name="NCBI Pathogen Detection Project"/>
        </authorList>
    </citation>
    <scope>NUCLEOTIDE SEQUENCE</scope>
    <source>
        <strain evidence="3">13-2002</strain>
    </source>
</reference>
<dbReference type="EMBL" id="DAAMJU010000042">
    <property type="protein sequence ID" value="HAC6958301.1"/>
    <property type="molecule type" value="Genomic_DNA"/>
</dbReference>
<evidence type="ECO:0000313" key="2">
    <source>
        <dbReference type="EMBL" id="ECH9795696.1"/>
    </source>
</evidence>
<gene>
    <name evidence="1" type="ORF">ACH21_09230</name>
    <name evidence="3" type="ORF">G0D52_18525</name>
    <name evidence="2" type="ORF">XT48_22685</name>
</gene>
<evidence type="ECO:0000313" key="1">
    <source>
        <dbReference type="EMBL" id="ECC3454134.1"/>
    </source>
</evidence>
<organism evidence="2">
    <name type="scientific">Salmonella enterica I</name>
    <dbReference type="NCBI Taxonomy" id="59201"/>
    <lineage>
        <taxon>Bacteria</taxon>
        <taxon>Pseudomonadati</taxon>
        <taxon>Pseudomonadota</taxon>
        <taxon>Gammaproteobacteria</taxon>
        <taxon>Enterobacterales</taxon>
        <taxon>Enterobacteriaceae</taxon>
        <taxon>Salmonella</taxon>
    </lineage>
</organism>
<dbReference type="EMBL" id="AAIBEK010000007">
    <property type="protein sequence ID" value="ECC3454134.1"/>
    <property type="molecule type" value="Genomic_DNA"/>
</dbReference>
<sequence length="137" mass="15944">MKHKFTFERLIAIKKELSIQDKEIVFFSMHDLTRRGVNPIWIDTLAELESVMIDDEYYIALNIITTKGKKKFFKGMLVSCLKNDLLRFLNEEFCAETGCSRPFIISPLFSIRPKYVISITEEAGIRYYICDDCASNP</sequence>
<reference evidence="2" key="2">
    <citation type="submission" date="2018-07" db="EMBL/GenBank/DDBJ databases">
        <authorList>
            <consortium name="GenomeTrakr network: Whole genome sequencing for foodborne pathogen traceback"/>
        </authorList>
    </citation>
    <scope>NUCLEOTIDE SEQUENCE</scope>
    <source>
        <strain evidence="2">NY-N13148</strain>
        <strain evidence="1">WAPHL_SAL-A00798</strain>
    </source>
</reference>
<proteinExistence type="predicted"/>
<dbReference type="AlphaFoldDB" id="A0A3U0DY98"/>